<evidence type="ECO:0000313" key="1">
    <source>
        <dbReference type="EMBL" id="SEM41847.1"/>
    </source>
</evidence>
<organism evidence="1 2">
    <name type="scientific">Syntrophus gentianae</name>
    <dbReference type="NCBI Taxonomy" id="43775"/>
    <lineage>
        <taxon>Bacteria</taxon>
        <taxon>Pseudomonadati</taxon>
        <taxon>Thermodesulfobacteriota</taxon>
        <taxon>Syntrophia</taxon>
        <taxon>Syntrophales</taxon>
        <taxon>Syntrophaceae</taxon>
        <taxon>Syntrophus</taxon>
    </lineage>
</organism>
<keyword evidence="2" id="KW-1185">Reference proteome</keyword>
<dbReference type="AlphaFoldDB" id="A0A1H7Y949"/>
<dbReference type="EMBL" id="FOBS01000014">
    <property type="protein sequence ID" value="SEM41847.1"/>
    <property type="molecule type" value="Genomic_DNA"/>
</dbReference>
<reference evidence="1 2" key="1">
    <citation type="submission" date="2016-10" db="EMBL/GenBank/DDBJ databases">
        <authorList>
            <person name="de Groot N.N."/>
        </authorList>
    </citation>
    <scope>NUCLEOTIDE SEQUENCE [LARGE SCALE GENOMIC DNA]</scope>
    <source>
        <strain evidence="1 2">DSM 8423</strain>
    </source>
</reference>
<sequence>MTKISLEQVPTCAPDPRGTPKKLTLPGGFRVGIANMDSILREVAELKLTETSAIRAELLRKAALCNYIPSSAERDYSLALFEEYKRKFLECG</sequence>
<accession>A0A1H7Y949</accession>
<dbReference type="RefSeq" id="WP_093883675.1">
    <property type="nucleotide sequence ID" value="NZ_FOBS01000014.1"/>
</dbReference>
<protein>
    <submittedName>
        <fullName evidence="1">Uncharacterized protein</fullName>
    </submittedName>
</protein>
<dbReference type="Proteomes" id="UP000198744">
    <property type="component" value="Unassembled WGS sequence"/>
</dbReference>
<gene>
    <name evidence="1" type="ORF">SAMN04489760_11481</name>
</gene>
<evidence type="ECO:0000313" key="2">
    <source>
        <dbReference type="Proteomes" id="UP000198744"/>
    </source>
</evidence>
<proteinExistence type="predicted"/>
<name>A0A1H7Y949_9BACT</name>